<dbReference type="OMA" id="IYTRVEE"/>
<dbReference type="Proteomes" id="UP000032141">
    <property type="component" value="Chromosome C4"/>
</dbReference>
<dbReference type="HOGENOM" id="CLU_449296_0_0_1"/>
<accession>A0A0D3C3S6</accession>
<keyword evidence="3" id="KW-1185">Reference proteome</keyword>
<dbReference type="EnsemblPlants" id="Bo4g179460.1">
    <property type="protein sequence ID" value="Bo4g179460.1"/>
    <property type="gene ID" value="Bo4g179460"/>
</dbReference>
<reference evidence="2 3" key="1">
    <citation type="journal article" date="2014" name="Genome Biol.">
        <title>Transcriptome and methylome profiling reveals relics of genome dominance in the mesopolyploid Brassica oleracea.</title>
        <authorList>
            <person name="Parkin I.A."/>
            <person name="Koh C."/>
            <person name="Tang H."/>
            <person name="Robinson S.J."/>
            <person name="Kagale S."/>
            <person name="Clarke W.E."/>
            <person name="Town C.D."/>
            <person name="Nixon J."/>
            <person name="Krishnakumar V."/>
            <person name="Bidwell S.L."/>
            <person name="Denoeud F."/>
            <person name="Belcram H."/>
            <person name="Links M.G."/>
            <person name="Just J."/>
            <person name="Clarke C."/>
            <person name="Bender T."/>
            <person name="Huebert T."/>
            <person name="Mason A.S."/>
            <person name="Pires J.C."/>
            <person name="Barker G."/>
            <person name="Moore J."/>
            <person name="Walley P.G."/>
            <person name="Manoli S."/>
            <person name="Batley J."/>
            <person name="Edwards D."/>
            <person name="Nelson M.N."/>
            <person name="Wang X."/>
            <person name="Paterson A.H."/>
            <person name="King G."/>
            <person name="Bancroft I."/>
            <person name="Chalhoub B."/>
            <person name="Sharpe A.G."/>
        </authorList>
    </citation>
    <scope>NUCLEOTIDE SEQUENCE</scope>
    <source>
        <strain evidence="2 3">cv. TO1000</strain>
    </source>
</reference>
<name>A0A0D3C3S6_BRAOL</name>
<feature type="domain" description="F-box" evidence="1">
    <location>
        <begin position="116"/>
        <end position="156"/>
    </location>
</feature>
<evidence type="ECO:0000313" key="2">
    <source>
        <dbReference type="EnsemblPlants" id="Bo4g179460.1"/>
    </source>
</evidence>
<dbReference type="CDD" id="cd22157">
    <property type="entry name" value="F-box_AtFBW1-like"/>
    <property type="match status" value="1"/>
</dbReference>
<organism evidence="2 3">
    <name type="scientific">Brassica oleracea var. oleracea</name>
    <dbReference type="NCBI Taxonomy" id="109376"/>
    <lineage>
        <taxon>Eukaryota</taxon>
        <taxon>Viridiplantae</taxon>
        <taxon>Streptophyta</taxon>
        <taxon>Embryophyta</taxon>
        <taxon>Tracheophyta</taxon>
        <taxon>Spermatophyta</taxon>
        <taxon>Magnoliopsida</taxon>
        <taxon>eudicotyledons</taxon>
        <taxon>Gunneridae</taxon>
        <taxon>Pentapetalae</taxon>
        <taxon>rosids</taxon>
        <taxon>malvids</taxon>
        <taxon>Brassicales</taxon>
        <taxon>Brassicaceae</taxon>
        <taxon>Brassiceae</taxon>
        <taxon>Brassica</taxon>
    </lineage>
</organism>
<dbReference type="Gene3D" id="1.20.1280.50">
    <property type="match status" value="1"/>
</dbReference>
<dbReference type="InterPro" id="IPR050796">
    <property type="entry name" value="SCF_F-box_component"/>
</dbReference>
<dbReference type="Gramene" id="Bo4g179460.1">
    <property type="protein sequence ID" value="Bo4g179460.1"/>
    <property type="gene ID" value="Bo4g179460"/>
</dbReference>
<reference evidence="2" key="2">
    <citation type="submission" date="2015-03" db="UniProtKB">
        <authorList>
            <consortium name="EnsemblPlants"/>
        </authorList>
    </citation>
    <scope>IDENTIFICATION</scope>
</reference>
<dbReference type="Pfam" id="PF00646">
    <property type="entry name" value="F-box"/>
    <property type="match status" value="1"/>
</dbReference>
<dbReference type="PANTHER" id="PTHR31672">
    <property type="entry name" value="BNACNNG10540D PROTEIN"/>
    <property type="match status" value="1"/>
</dbReference>
<sequence>MYVPELLEEIFLRMSLKTILKFKTLKTMEIYTRVEEAYHIMNVQTKQMIMAVGERNRIPQGFQGDEEVEMVYLHFDVASRASLSCDGLVYDKTLLSYTNILANNLRKKINPIPMYLVPDLLEEIFLQLPLKSIVKFRTVSKQWRSILESRRFEERRLMMNAQTKTKIMAGGDHRNRTLTWFKEDEEVEIVYLQCDVTSRPSLSCDGLVCIPVPGWVNVFNPSTGEFLRFSSGRDPPFPGYANYYLDSVLFDVFPGYWRMGFGRDNVSGSYKIVRMGFNHHWEIHRCEILDVNIGRWQRLSDGSIAMYLLGEGWFRKARAMETPRPEGEQKARHEDYILERTAVAFVGVNNTRSLRVIYFGFFPLITILMSEAGASATLREVDPGRKYGIMLNNLGYEDVEYDDEDENNEVLPDQKLLALDLHAQEWRDVGLPLGALGKSFQVANLEKRLALAATYIDNDHWNVKIWSAEAPEETWSVIYSIRLFPLDHPYDDPSSPLWFWTRPVAVSKKGNLFFQYSYKRLFKCYPETGEVRFIAAEICVISPFVENLVPLGRLDSKTYGLKHLDHVTLSSRISNFFRRMELKRSSILVTTAVVTLVMFRYCSRLSRS</sequence>
<dbReference type="InterPro" id="IPR036047">
    <property type="entry name" value="F-box-like_dom_sf"/>
</dbReference>
<dbReference type="SUPFAM" id="SSF81383">
    <property type="entry name" value="F-box domain"/>
    <property type="match status" value="1"/>
</dbReference>
<dbReference type="AlphaFoldDB" id="A0A0D3C3S6"/>
<dbReference type="InterPro" id="IPR001810">
    <property type="entry name" value="F-box_dom"/>
</dbReference>
<dbReference type="PANTHER" id="PTHR31672:SF13">
    <property type="entry name" value="F-BOX PROTEIN CPR30-LIKE"/>
    <property type="match status" value="1"/>
</dbReference>
<dbReference type="SMART" id="SM00256">
    <property type="entry name" value="FBOX"/>
    <property type="match status" value="1"/>
</dbReference>
<evidence type="ECO:0000259" key="1">
    <source>
        <dbReference type="SMART" id="SM00256"/>
    </source>
</evidence>
<proteinExistence type="predicted"/>
<evidence type="ECO:0000313" key="3">
    <source>
        <dbReference type="Proteomes" id="UP000032141"/>
    </source>
</evidence>
<protein>
    <recommendedName>
        <fullName evidence="1">F-box domain-containing protein</fullName>
    </recommendedName>
</protein>